<dbReference type="InterPro" id="IPR054075">
    <property type="entry name" value="Gp53-like_C"/>
</dbReference>
<evidence type="ECO:0000313" key="4">
    <source>
        <dbReference type="Proteomes" id="UP000839562"/>
    </source>
</evidence>
<dbReference type="Pfam" id="PF21882">
    <property type="entry name" value="Gp53-like_C"/>
    <property type="match status" value="1"/>
</dbReference>
<name>A0A636P5M6_SALET</name>
<protein>
    <submittedName>
        <fullName evidence="3">Phage tail protein</fullName>
    </submittedName>
</protein>
<gene>
    <name evidence="3" type="ORF">CC928_21810</name>
</gene>
<sequence>MNRTDSPAKQAKPFGINGQREPLLTTTPSGDNTASYDLGFPPVTMILKSAGGLPPKGQDMNQILYELSSLARWSSAGALNTYDSSFSTGIGGYPSGAVILSDDGNTIFINRNDANTTNPNSGGSGWLDIVKYLNVLKVGDYGVGGSVAGSAAASAHVGGFLYEAFQAANLYPESVTITQSGGPTNSEWGQLAISYGTAFRAFLGRQIFGGTPEISELYHVKNKPTPSAIGAQPLDSTLTSLSGKDAAGLRGVLGLGTTATRNVGTGASQIPDMSSFLSGSTASAFWYKLPGGMVVMGGNASGIASGTTGNGVFFPIPFPNACSSVVVTLVSNGLYADTVSFNTYIPGTDRFDVYTNTSGTYTIYYLAFGS</sequence>
<evidence type="ECO:0000259" key="2">
    <source>
        <dbReference type="Pfam" id="PF21882"/>
    </source>
</evidence>
<dbReference type="Proteomes" id="UP000839562">
    <property type="component" value="Unassembled WGS sequence"/>
</dbReference>
<dbReference type="EMBL" id="AAMJVP010000036">
    <property type="protein sequence ID" value="EDI1036900.1"/>
    <property type="molecule type" value="Genomic_DNA"/>
</dbReference>
<comment type="caution">
    <text evidence="3">The sequence shown here is derived from an EMBL/GenBank/DDBJ whole genome shotgun (WGS) entry which is preliminary data.</text>
</comment>
<evidence type="ECO:0000256" key="1">
    <source>
        <dbReference type="SAM" id="MobiDB-lite"/>
    </source>
</evidence>
<reference evidence="3 4" key="1">
    <citation type="submission" date="2018-07" db="EMBL/GenBank/DDBJ databases">
        <authorList>
            <person name="Ashton P.M."/>
            <person name="Dallman T."/>
            <person name="Nair S."/>
            <person name="De Pinna E."/>
            <person name="Peters T."/>
            <person name="Grant K."/>
        </authorList>
    </citation>
    <scope>NUCLEOTIDE SEQUENCE [LARGE SCALE GENOMIC DNA]</scope>
    <source>
        <strain evidence="3 4">343736</strain>
    </source>
</reference>
<accession>A0A636P5M6</accession>
<dbReference type="AlphaFoldDB" id="A0A636P5M6"/>
<organism evidence="3 4">
    <name type="scientific">Salmonella enterica subsp. enterica serovar Guildford</name>
    <dbReference type="NCBI Taxonomy" id="2564497"/>
    <lineage>
        <taxon>Bacteria</taxon>
        <taxon>Pseudomonadati</taxon>
        <taxon>Pseudomonadota</taxon>
        <taxon>Gammaproteobacteria</taxon>
        <taxon>Enterobacterales</taxon>
        <taxon>Enterobacteriaceae</taxon>
        <taxon>Salmonella</taxon>
    </lineage>
</organism>
<feature type="compositionally biased region" description="Polar residues" evidence="1">
    <location>
        <begin position="24"/>
        <end position="34"/>
    </location>
</feature>
<evidence type="ECO:0000313" key="3">
    <source>
        <dbReference type="EMBL" id="EDI1036900.1"/>
    </source>
</evidence>
<dbReference type="Gene3D" id="2.60.40.3940">
    <property type="match status" value="1"/>
</dbReference>
<feature type="region of interest" description="Disordered" evidence="1">
    <location>
        <begin position="1"/>
        <end position="34"/>
    </location>
</feature>
<proteinExistence type="predicted"/>
<feature type="domain" description="Putative tail fiber protein gp53-like C-terminal" evidence="2">
    <location>
        <begin position="288"/>
        <end position="369"/>
    </location>
</feature>